<keyword evidence="4" id="KW-1185">Reference proteome</keyword>
<dbReference type="EMBL" id="JAPQKT010000008">
    <property type="protein sequence ID" value="KAJ5222452.1"/>
    <property type="molecule type" value="Genomic_DNA"/>
</dbReference>
<dbReference type="PANTHER" id="PTHR10655">
    <property type="entry name" value="LYSOPHOSPHOLIPASE-RELATED"/>
    <property type="match status" value="1"/>
</dbReference>
<dbReference type="OrthoDB" id="2418081at2759"/>
<feature type="domain" description="Phospholipase/carboxylesterase/thioesterase" evidence="2">
    <location>
        <begin position="6"/>
        <end position="170"/>
    </location>
</feature>
<organism evidence="3 4">
    <name type="scientific">Penicillium citrinum</name>
    <dbReference type="NCBI Taxonomy" id="5077"/>
    <lineage>
        <taxon>Eukaryota</taxon>
        <taxon>Fungi</taxon>
        <taxon>Dikarya</taxon>
        <taxon>Ascomycota</taxon>
        <taxon>Pezizomycotina</taxon>
        <taxon>Eurotiomycetes</taxon>
        <taxon>Eurotiomycetidae</taxon>
        <taxon>Eurotiales</taxon>
        <taxon>Aspergillaceae</taxon>
        <taxon>Penicillium</taxon>
    </lineage>
</organism>
<dbReference type="PANTHER" id="PTHR10655:SF63">
    <property type="entry name" value="PHOSPHOLIPASE_CARBOXYLESTERASE_THIOESTERASE DOMAIN-CONTAINING PROTEIN"/>
    <property type="match status" value="1"/>
</dbReference>
<proteinExistence type="inferred from homology"/>
<evidence type="ECO:0000256" key="1">
    <source>
        <dbReference type="ARBA" id="ARBA00006499"/>
    </source>
</evidence>
<dbReference type="Pfam" id="PF02230">
    <property type="entry name" value="Abhydrolase_2"/>
    <property type="match status" value="1"/>
</dbReference>
<dbReference type="GO" id="GO:0008474">
    <property type="term" value="F:palmitoyl-(protein) hydrolase activity"/>
    <property type="evidence" value="ECO:0007669"/>
    <property type="project" value="TreeGrafter"/>
</dbReference>
<dbReference type="GO" id="GO:0072330">
    <property type="term" value="P:monocarboxylic acid biosynthetic process"/>
    <property type="evidence" value="ECO:0007669"/>
    <property type="project" value="UniProtKB-ARBA"/>
</dbReference>
<accession>A0A9W9TGY0</accession>
<dbReference type="GeneID" id="81386777"/>
<dbReference type="Proteomes" id="UP001147733">
    <property type="component" value="Unassembled WGS sequence"/>
</dbReference>
<evidence type="ECO:0000313" key="3">
    <source>
        <dbReference type="EMBL" id="KAJ5222452.1"/>
    </source>
</evidence>
<reference evidence="3" key="2">
    <citation type="journal article" date="2023" name="IMA Fungus">
        <title>Comparative genomic study of the Penicillium genus elucidates a diverse pangenome and 15 lateral gene transfer events.</title>
        <authorList>
            <person name="Petersen C."/>
            <person name="Sorensen T."/>
            <person name="Nielsen M.R."/>
            <person name="Sondergaard T.E."/>
            <person name="Sorensen J.L."/>
            <person name="Fitzpatrick D.A."/>
            <person name="Frisvad J.C."/>
            <person name="Nielsen K.L."/>
        </authorList>
    </citation>
    <scope>NUCLEOTIDE SEQUENCE</scope>
    <source>
        <strain evidence="3">IBT 23319</strain>
    </source>
</reference>
<protein>
    <recommendedName>
        <fullName evidence="2">Phospholipase/carboxylesterase/thioesterase domain-containing protein</fullName>
    </recommendedName>
</protein>
<dbReference type="InterPro" id="IPR029058">
    <property type="entry name" value="AB_hydrolase_fold"/>
</dbReference>
<dbReference type="AlphaFoldDB" id="A0A9W9TGY0"/>
<evidence type="ECO:0000259" key="2">
    <source>
        <dbReference type="Pfam" id="PF02230"/>
    </source>
</evidence>
<evidence type="ECO:0000313" key="4">
    <source>
        <dbReference type="Proteomes" id="UP001147733"/>
    </source>
</evidence>
<dbReference type="GO" id="GO:0017000">
    <property type="term" value="P:antibiotic biosynthetic process"/>
    <property type="evidence" value="ECO:0007669"/>
    <property type="project" value="UniProtKB-ARBA"/>
</dbReference>
<sequence length="284" mass="31829">MTFPRPHIHSPKTQHTHTIIFLHGRGSNGPEFASDLFSSTSSTKKTLAETFPSYKWVFPTSRDRWSTTFREEQCAWFDAYSLDDTTQGSESQVEGLRESVYYTLDLLEQEAELLDGRFENILLGGISQGMGIALWTLFGAAATGRISRRLGGVLGLCGWLPFAEELEQGSLGLDDGGFALCEIFHEKMSVPGLKHWKSSWLPVLKKGVLTTPVFLGHGTDDVWVSRRLGTEACQMMRNFVNRVEWYEFAGAEGDGHWIKEPEGFDQIVRFLRSSSSTSSETVDD</sequence>
<dbReference type="SUPFAM" id="SSF53474">
    <property type="entry name" value="alpha/beta-Hydrolases"/>
    <property type="match status" value="1"/>
</dbReference>
<dbReference type="GO" id="GO:0005737">
    <property type="term" value="C:cytoplasm"/>
    <property type="evidence" value="ECO:0007669"/>
    <property type="project" value="TreeGrafter"/>
</dbReference>
<gene>
    <name evidence="3" type="ORF">N7469_008692</name>
</gene>
<dbReference type="Gene3D" id="3.40.50.1820">
    <property type="entry name" value="alpha/beta hydrolase"/>
    <property type="match status" value="1"/>
</dbReference>
<name>A0A9W9TGY0_PENCI</name>
<reference evidence="3" key="1">
    <citation type="submission" date="2022-11" db="EMBL/GenBank/DDBJ databases">
        <authorList>
            <person name="Petersen C."/>
        </authorList>
    </citation>
    <scope>NUCLEOTIDE SEQUENCE</scope>
    <source>
        <strain evidence="3">IBT 23319</strain>
    </source>
</reference>
<comment type="similarity">
    <text evidence="1">Belongs to the AB hydrolase superfamily. AB hydrolase 2 family.</text>
</comment>
<dbReference type="InterPro" id="IPR003140">
    <property type="entry name" value="PLipase/COase/thioEstase"/>
</dbReference>
<comment type="caution">
    <text evidence="3">The sequence shown here is derived from an EMBL/GenBank/DDBJ whole genome shotgun (WGS) entry which is preliminary data.</text>
</comment>
<dbReference type="InterPro" id="IPR050565">
    <property type="entry name" value="LYPA1-2/EST-like"/>
</dbReference>
<dbReference type="GO" id="GO:0052689">
    <property type="term" value="F:carboxylic ester hydrolase activity"/>
    <property type="evidence" value="ECO:0007669"/>
    <property type="project" value="TreeGrafter"/>
</dbReference>
<dbReference type="RefSeq" id="XP_056497375.1">
    <property type="nucleotide sequence ID" value="XM_056647610.1"/>
</dbReference>